<protein>
    <recommendedName>
        <fullName evidence="8">Thioredoxin domain-containing protein 11</fullName>
    </recommendedName>
</protein>
<dbReference type="Pfam" id="PF26234">
    <property type="entry name" value="TXNDC11_2nd"/>
    <property type="match status" value="1"/>
</dbReference>
<evidence type="ECO:0000256" key="3">
    <source>
        <dbReference type="SAM" id="Phobius"/>
    </source>
</evidence>
<accession>A0AAN8LHY0</accession>
<evidence type="ECO:0000259" key="5">
    <source>
        <dbReference type="PROSITE" id="PS51837"/>
    </source>
</evidence>
<evidence type="ECO:0000259" key="4">
    <source>
        <dbReference type="PROSITE" id="PS51352"/>
    </source>
</evidence>
<dbReference type="InterPro" id="IPR006629">
    <property type="entry name" value="LITAF"/>
</dbReference>
<dbReference type="EMBL" id="JAGTTL010000027">
    <property type="protein sequence ID" value="KAK6301096.1"/>
    <property type="molecule type" value="Genomic_DNA"/>
</dbReference>
<gene>
    <name evidence="6" type="ORF">J4Q44_G00291940</name>
</gene>
<keyword evidence="3" id="KW-0812">Transmembrane</keyword>
<name>A0AAN8LHY0_9TELE</name>
<dbReference type="InterPro" id="IPR058777">
    <property type="entry name" value="TXNDC11_thioredoxin"/>
</dbReference>
<evidence type="ECO:0008006" key="8">
    <source>
        <dbReference type="Google" id="ProtNLM"/>
    </source>
</evidence>
<feature type="coiled-coil region" evidence="1">
    <location>
        <begin position="797"/>
        <end position="827"/>
    </location>
</feature>
<evidence type="ECO:0000256" key="2">
    <source>
        <dbReference type="SAM" id="MobiDB-lite"/>
    </source>
</evidence>
<dbReference type="PROSITE" id="PS51837">
    <property type="entry name" value="LITAF"/>
    <property type="match status" value="1"/>
</dbReference>
<organism evidence="6 7">
    <name type="scientific">Coregonus suidteri</name>
    <dbReference type="NCBI Taxonomy" id="861788"/>
    <lineage>
        <taxon>Eukaryota</taxon>
        <taxon>Metazoa</taxon>
        <taxon>Chordata</taxon>
        <taxon>Craniata</taxon>
        <taxon>Vertebrata</taxon>
        <taxon>Euteleostomi</taxon>
        <taxon>Actinopterygii</taxon>
        <taxon>Neopterygii</taxon>
        <taxon>Teleostei</taxon>
        <taxon>Protacanthopterygii</taxon>
        <taxon>Salmoniformes</taxon>
        <taxon>Salmonidae</taxon>
        <taxon>Coregoninae</taxon>
        <taxon>Coregonus</taxon>
    </lineage>
</organism>
<comment type="caution">
    <text evidence="6">The sequence shown here is derived from an EMBL/GenBank/DDBJ whole genome shotgun (WGS) entry which is preliminary data.</text>
</comment>
<keyword evidence="3" id="KW-0472">Membrane</keyword>
<dbReference type="InterPro" id="IPR013766">
    <property type="entry name" value="Thioredoxin_domain"/>
</dbReference>
<dbReference type="InterPro" id="IPR052792">
    <property type="entry name" value="Thioredoxin_dom-contain_11"/>
</dbReference>
<feature type="domain" description="Thioredoxin" evidence="4">
    <location>
        <begin position="49"/>
        <end position="171"/>
    </location>
</feature>
<dbReference type="AlphaFoldDB" id="A0AAN8LHY0"/>
<dbReference type="Gene3D" id="3.40.30.10">
    <property type="entry name" value="Glutaredoxin"/>
    <property type="match status" value="2"/>
</dbReference>
<dbReference type="PANTHER" id="PTHR46497:SF1">
    <property type="entry name" value="THIOREDOXIN DOMAIN-CONTAINING PROTEIN 11"/>
    <property type="match status" value="1"/>
</dbReference>
<dbReference type="PROSITE" id="PS00194">
    <property type="entry name" value="THIOREDOXIN_1"/>
    <property type="match status" value="1"/>
</dbReference>
<reference evidence="6 7" key="1">
    <citation type="submission" date="2021-04" db="EMBL/GenBank/DDBJ databases">
        <authorList>
            <person name="De Guttry C."/>
            <person name="Zahm M."/>
            <person name="Klopp C."/>
            <person name="Cabau C."/>
            <person name="Louis A."/>
            <person name="Berthelot C."/>
            <person name="Parey E."/>
            <person name="Roest Crollius H."/>
            <person name="Montfort J."/>
            <person name="Robinson-Rechavi M."/>
            <person name="Bucao C."/>
            <person name="Bouchez O."/>
            <person name="Gislard M."/>
            <person name="Lluch J."/>
            <person name="Milhes M."/>
            <person name="Lampietro C."/>
            <person name="Lopez Roques C."/>
            <person name="Donnadieu C."/>
            <person name="Braasch I."/>
            <person name="Desvignes T."/>
            <person name="Postlethwait J."/>
            <person name="Bobe J."/>
            <person name="Wedekind C."/>
            <person name="Guiguen Y."/>
        </authorList>
    </citation>
    <scope>NUCLEOTIDE SEQUENCE [LARGE SCALE GENOMIC DNA]</scope>
    <source>
        <strain evidence="6">Cs_M1</strain>
        <tissue evidence="6">Blood</tissue>
    </source>
</reference>
<evidence type="ECO:0000256" key="1">
    <source>
        <dbReference type="SAM" id="Coils"/>
    </source>
</evidence>
<evidence type="ECO:0000313" key="6">
    <source>
        <dbReference type="EMBL" id="KAK6301096.1"/>
    </source>
</evidence>
<dbReference type="SUPFAM" id="SSF52833">
    <property type="entry name" value="Thioredoxin-like"/>
    <property type="match status" value="2"/>
</dbReference>
<dbReference type="InterPro" id="IPR017937">
    <property type="entry name" value="Thioredoxin_CS"/>
</dbReference>
<dbReference type="InterPro" id="IPR036249">
    <property type="entry name" value="Thioredoxin-like_sf"/>
</dbReference>
<keyword evidence="3" id="KW-1133">Transmembrane helix</keyword>
<feature type="region of interest" description="Disordered" evidence="2">
    <location>
        <begin position="462"/>
        <end position="499"/>
    </location>
</feature>
<keyword evidence="1" id="KW-0175">Coiled coil</keyword>
<dbReference type="PROSITE" id="PS51352">
    <property type="entry name" value="THIOREDOXIN_2"/>
    <property type="match status" value="1"/>
</dbReference>
<sequence>MLRWLRQSLRQVSSLMARRPGLVCGAILLSVLLLLAVTFTCSRAKNVVASARPPVRFFSAEAPVVDLYLGQLEQVERLRGVAEVSVIFFYAPWCAHSIAARHEVQEVARRLAKQVQFVAVNCWWSQGKCRKQKSFYQYPVIQLFYKRFGPIRYKGPFMASYVERFILRVITPLTYLPSRATLQDFLSYHEPGVVGYFQFNSSPQPPGYITYLSSALQALKRDFRGVVRFGVVTSKLVAESISVRDDQTIYLHRHFNSSLIFPSWERNFTSEGICSWVFEHRETVLQWLQPPGAKSRLLEQELTKGPALLLFLPHNPLGPGPDPLLTQIADIAVRYHSCNNSPHHHPSDHYYSGPSQPLSTPLCCLSVVLPGPHPLPGSTSRVCELCFNQSQSNPGRSPRCTFPSQTSGGAVVLQSYLRRCCLPVAVTATTVSCSNILSSYSPSSGRYSACCRTLGQLGASLPPQQGLGLDNEGLGTPPPSPPSSHDSSPSSQDQEVSGIKGLRCRTNKTLRFYVLDSALHWPLAVRLGALGNNEMGGGSRGELGGLLGNGTSDGARSFATIVNLKDEVHYVLDHRGTATVTESLEMFIRNFSTPPAHCARLSLPEMFIRNFSTPHSPLQRRLDVLLFYYSQWCGYCSVLNHVIIQLARMFHGNSTVTIARVNVARNDLPWEFMVDHFPSVLLFPRHRKHLSVKFPEDTPITLPNLLRFILKHSDSAHQPMKAEGSDPNPQVLLKAEFRALQGEVQTLHRARQRLSNQLAQLWRDNRRLSFDAVALETHNALLQSQNGELQRERLSLVEQHREKSRQLGEAVRRLQELADASENLLTENTLLRKSWPEEHTPFGPAEQEDSPLQRIWRMANVQVPVVAIGAFGDSPVQMTCPNCHQTVVTKVDFSSGVLTYLFCGGLFFCGFFLGCCLIPFCFDRLKDAKHTCPSCKAILGVYKRL</sequence>
<feature type="transmembrane region" description="Helical" evidence="3">
    <location>
        <begin position="897"/>
        <end position="922"/>
    </location>
</feature>
<dbReference type="SMART" id="SM00714">
    <property type="entry name" value="LITAF"/>
    <property type="match status" value="1"/>
</dbReference>
<dbReference type="CDD" id="cd02981">
    <property type="entry name" value="PDI_b_family"/>
    <property type="match status" value="1"/>
</dbReference>
<keyword evidence="7" id="KW-1185">Reference proteome</keyword>
<proteinExistence type="predicted"/>
<dbReference type="PANTHER" id="PTHR46497">
    <property type="entry name" value="THIOREDOXIN DOMAIN-CONTAINING PROTEIN 11"/>
    <property type="match status" value="1"/>
</dbReference>
<evidence type="ECO:0000313" key="7">
    <source>
        <dbReference type="Proteomes" id="UP001356427"/>
    </source>
</evidence>
<dbReference type="Pfam" id="PF10601">
    <property type="entry name" value="zf-LITAF-like"/>
    <property type="match status" value="1"/>
</dbReference>
<feature type="domain" description="LITAF" evidence="5">
    <location>
        <begin position="860"/>
        <end position="944"/>
    </location>
</feature>
<dbReference type="Pfam" id="PF00085">
    <property type="entry name" value="Thioredoxin"/>
    <property type="match status" value="2"/>
</dbReference>
<dbReference type="Proteomes" id="UP001356427">
    <property type="component" value="Unassembled WGS sequence"/>
</dbReference>